<dbReference type="AlphaFoldDB" id="A0A5D3E574"/>
<dbReference type="OrthoDB" id="895566at2759"/>
<dbReference type="EMBL" id="SSTE01022979">
    <property type="protein sequence ID" value="KAA0026215.1"/>
    <property type="molecule type" value="Genomic_DNA"/>
</dbReference>
<evidence type="ECO:0000313" key="2">
    <source>
        <dbReference type="EMBL" id="TYK30741.1"/>
    </source>
</evidence>
<protein>
    <submittedName>
        <fullName evidence="2">Retrotransposon protein</fullName>
    </submittedName>
</protein>
<reference evidence="3 4" key="1">
    <citation type="submission" date="2019-08" db="EMBL/GenBank/DDBJ databases">
        <title>Draft genome sequences of two oriental melons (Cucumis melo L. var makuwa).</title>
        <authorList>
            <person name="Kwon S.-Y."/>
        </authorList>
    </citation>
    <scope>NUCLEOTIDE SEQUENCE [LARGE SCALE GENOMIC DNA]</scope>
    <source>
        <strain evidence="4">cv. Chang Bougi</strain>
        <strain evidence="3">cv. SW 3</strain>
        <tissue evidence="2">Leaf</tissue>
    </source>
</reference>
<sequence length="227" mass="25498">MQNCLGVLDGTYLKVNVTTADRPRYRTRKGRVATNVLGDITTYAILGTPTLKVFWLYTEDKDTTYKGVVVTTFTILRPQMCGVNGGMIWPQKCSMNESYVISSTLTVVCLLHPVAKGLLNESFSYYNDLSYVFIKDHAIGTCIKTFADVRSNVPRGFEGFSTNDAKDPDIPMMYSQGLDMSLDQLKVIPKCSNTQRQVEDEYITECVNQLQDILELSSRIEYGLYGS</sequence>
<evidence type="ECO:0000313" key="4">
    <source>
        <dbReference type="Proteomes" id="UP000321947"/>
    </source>
</evidence>
<name>A0A5D3E574_CUCMM</name>
<organism evidence="2 4">
    <name type="scientific">Cucumis melo var. makuwa</name>
    <name type="common">Oriental melon</name>
    <dbReference type="NCBI Taxonomy" id="1194695"/>
    <lineage>
        <taxon>Eukaryota</taxon>
        <taxon>Viridiplantae</taxon>
        <taxon>Streptophyta</taxon>
        <taxon>Embryophyta</taxon>
        <taxon>Tracheophyta</taxon>
        <taxon>Spermatophyta</taxon>
        <taxon>Magnoliopsida</taxon>
        <taxon>eudicotyledons</taxon>
        <taxon>Gunneridae</taxon>
        <taxon>Pentapetalae</taxon>
        <taxon>rosids</taxon>
        <taxon>fabids</taxon>
        <taxon>Cucurbitales</taxon>
        <taxon>Cucurbitaceae</taxon>
        <taxon>Benincaseae</taxon>
        <taxon>Cucumis</taxon>
    </lineage>
</organism>
<proteinExistence type="predicted"/>
<gene>
    <name evidence="2" type="ORF">E5676_scaffold343G00770</name>
    <name evidence="1" type="ORF">E6C27_scaffold19G001900</name>
</gene>
<evidence type="ECO:0000313" key="1">
    <source>
        <dbReference type="EMBL" id="KAA0026215.1"/>
    </source>
</evidence>
<dbReference type="Proteomes" id="UP000321947">
    <property type="component" value="Unassembled WGS sequence"/>
</dbReference>
<comment type="caution">
    <text evidence="2">The sequence shown here is derived from an EMBL/GenBank/DDBJ whole genome shotgun (WGS) entry which is preliminary data.</text>
</comment>
<dbReference type="Proteomes" id="UP000321393">
    <property type="component" value="Unassembled WGS sequence"/>
</dbReference>
<accession>A0A5D3E574</accession>
<dbReference type="EMBL" id="SSTD01000240">
    <property type="protein sequence ID" value="TYK30741.1"/>
    <property type="molecule type" value="Genomic_DNA"/>
</dbReference>
<evidence type="ECO:0000313" key="3">
    <source>
        <dbReference type="Proteomes" id="UP000321393"/>
    </source>
</evidence>